<protein>
    <recommendedName>
        <fullName evidence="3">Cytidylyltransferase</fullName>
    </recommendedName>
</protein>
<evidence type="ECO:0000313" key="1">
    <source>
        <dbReference type="EMBL" id="OHA24003.1"/>
    </source>
</evidence>
<dbReference type="InterPro" id="IPR050793">
    <property type="entry name" value="CMP-NeuNAc_synthase"/>
</dbReference>
<dbReference type="InterPro" id="IPR029044">
    <property type="entry name" value="Nucleotide-diphossugar_trans"/>
</dbReference>
<comment type="caution">
    <text evidence="1">The sequence shown here is derived from an EMBL/GenBank/DDBJ whole genome shotgun (WGS) entry which is preliminary data.</text>
</comment>
<name>A0A1G2MJE3_9BACT</name>
<dbReference type="Gene3D" id="3.90.550.10">
    <property type="entry name" value="Spore Coat Polysaccharide Biosynthesis Protein SpsA, Chain A"/>
    <property type="match status" value="1"/>
</dbReference>
<dbReference type="PANTHER" id="PTHR21485:SF6">
    <property type="entry name" value="N-ACYLNEURAMINATE CYTIDYLYLTRANSFERASE-RELATED"/>
    <property type="match status" value="1"/>
</dbReference>
<dbReference type="SUPFAM" id="SSF53448">
    <property type="entry name" value="Nucleotide-diphospho-sugar transferases"/>
    <property type="match status" value="1"/>
</dbReference>
<organism evidence="1 2">
    <name type="scientific">Candidatus Taylorbacteria bacterium RIFCSPHIGHO2_02_FULL_43_32b</name>
    <dbReference type="NCBI Taxonomy" id="1802306"/>
    <lineage>
        <taxon>Bacteria</taxon>
        <taxon>Candidatus Tayloriibacteriota</taxon>
    </lineage>
</organism>
<gene>
    <name evidence="1" type="ORF">A3C72_02565</name>
</gene>
<dbReference type="GO" id="GO:0008781">
    <property type="term" value="F:N-acylneuraminate cytidylyltransferase activity"/>
    <property type="evidence" value="ECO:0007669"/>
    <property type="project" value="TreeGrafter"/>
</dbReference>
<dbReference type="PANTHER" id="PTHR21485">
    <property type="entry name" value="HAD SUPERFAMILY MEMBERS CMAS AND KDSC"/>
    <property type="match status" value="1"/>
</dbReference>
<dbReference type="Pfam" id="PF02348">
    <property type="entry name" value="CTP_transf_3"/>
    <property type="match status" value="1"/>
</dbReference>
<dbReference type="Proteomes" id="UP000177130">
    <property type="component" value="Unassembled WGS sequence"/>
</dbReference>
<dbReference type="EMBL" id="MHRK01000020">
    <property type="protein sequence ID" value="OHA24003.1"/>
    <property type="molecule type" value="Genomic_DNA"/>
</dbReference>
<dbReference type="STRING" id="1802306.A3C72_02565"/>
<evidence type="ECO:0008006" key="3">
    <source>
        <dbReference type="Google" id="ProtNLM"/>
    </source>
</evidence>
<dbReference type="CDD" id="cd02513">
    <property type="entry name" value="CMP-NeuAc_Synthase"/>
    <property type="match status" value="1"/>
</dbReference>
<dbReference type="InterPro" id="IPR003329">
    <property type="entry name" value="Cytidylyl_trans"/>
</dbReference>
<dbReference type="AlphaFoldDB" id="A0A1G2MJE3"/>
<evidence type="ECO:0000313" key="2">
    <source>
        <dbReference type="Proteomes" id="UP000177130"/>
    </source>
</evidence>
<sequence>MKNSEEIWAIIPTRGGSTGLPEKNIRVIAGRPLLHYMLETAKGSLILNLIVLTTDNDDIARAAGQVSGVEIRRHDPSLSMSGRPTFGVFRHMLERLIQERSIVPRAIVLLRVTTPLCLPSDIDNAVALLLANAHTAKSVLSVTKSDVHPKRTYVMDENGVLSAREDTPERDFPLPRQVFDDVYIRNGAIYATFPDIVLGGSLWGDKSLAYVMPKVRSVNINDEIDFVLAEALLRRNAQP</sequence>
<reference evidence="1 2" key="1">
    <citation type="journal article" date="2016" name="Nat. Commun.">
        <title>Thousands of microbial genomes shed light on interconnected biogeochemical processes in an aquifer system.</title>
        <authorList>
            <person name="Anantharaman K."/>
            <person name="Brown C.T."/>
            <person name="Hug L.A."/>
            <person name="Sharon I."/>
            <person name="Castelle C.J."/>
            <person name="Probst A.J."/>
            <person name="Thomas B.C."/>
            <person name="Singh A."/>
            <person name="Wilkins M.J."/>
            <person name="Karaoz U."/>
            <person name="Brodie E.L."/>
            <person name="Williams K.H."/>
            <person name="Hubbard S.S."/>
            <person name="Banfield J.F."/>
        </authorList>
    </citation>
    <scope>NUCLEOTIDE SEQUENCE [LARGE SCALE GENOMIC DNA]</scope>
</reference>
<proteinExistence type="predicted"/>
<accession>A0A1G2MJE3</accession>